<dbReference type="EMBL" id="JAVRFH010000029">
    <property type="protein sequence ID" value="MDT0613564.1"/>
    <property type="molecule type" value="Genomic_DNA"/>
</dbReference>
<evidence type="ECO:0000313" key="4">
    <source>
        <dbReference type="Proteomes" id="UP001180724"/>
    </source>
</evidence>
<reference evidence="3" key="1">
    <citation type="submission" date="2024-05" db="EMBL/GenBank/DDBJ databases">
        <title>30 novel species of actinomycetes from the DSMZ collection.</title>
        <authorList>
            <person name="Nouioui I."/>
        </authorList>
    </citation>
    <scope>NUCLEOTIDE SEQUENCE</scope>
    <source>
        <strain evidence="3">DSM 40712</strain>
    </source>
</reference>
<sequence length="151" mass="16557">MALFFWLPARSLVDDLRSNGSTVAATVTGVDNKPKYVKVRLVTGPRMGAEVKLSDYAGMYPDVNTGDSLLVTYDTEDPSRILSDSWVTNPPFNLPFYGASVGAVLFLVGTVAATLRRRWILRNWPTDATATVSADREKPCIPDNTHPLTKP</sequence>
<keyword evidence="2" id="KW-0472">Membrane</keyword>
<dbReference type="RefSeq" id="WP_311576360.1">
    <property type="nucleotide sequence ID" value="NZ_JAVRFH010000029.1"/>
</dbReference>
<organism evidence="3 4">
    <name type="scientific">Streptomyces lancefieldiae</name>
    <dbReference type="NCBI Taxonomy" id="3075520"/>
    <lineage>
        <taxon>Bacteria</taxon>
        <taxon>Bacillati</taxon>
        <taxon>Actinomycetota</taxon>
        <taxon>Actinomycetes</taxon>
        <taxon>Kitasatosporales</taxon>
        <taxon>Streptomycetaceae</taxon>
        <taxon>Streptomyces</taxon>
    </lineage>
</organism>
<keyword evidence="4" id="KW-1185">Reference proteome</keyword>
<keyword evidence="2" id="KW-0812">Transmembrane</keyword>
<keyword evidence="2" id="KW-1133">Transmembrane helix</keyword>
<evidence type="ECO:0008006" key="5">
    <source>
        <dbReference type="Google" id="ProtNLM"/>
    </source>
</evidence>
<proteinExistence type="predicted"/>
<accession>A0ABU3ATQ3</accession>
<protein>
    <recommendedName>
        <fullName evidence="5">DUF3592 domain-containing protein</fullName>
    </recommendedName>
</protein>
<comment type="caution">
    <text evidence="3">The sequence shown here is derived from an EMBL/GenBank/DDBJ whole genome shotgun (WGS) entry which is preliminary data.</text>
</comment>
<feature type="region of interest" description="Disordered" evidence="1">
    <location>
        <begin position="132"/>
        <end position="151"/>
    </location>
</feature>
<feature type="transmembrane region" description="Helical" evidence="2">
    <location>
        <begin position="94"/>
        <end position="115"/>
    </location>
</feature>
<evidence type="ECO:0000313" key="3">
    <source>
        <dbReference type="EMBL" id="MDT0613564.1"/>
    </source>
</evidence>
<gene>
    <name evidence="3" type="ORF">RM812_25560</name>
</gene>
<evidence type="ECO:0000256" key="1">
    <source>
        <dbReference type="SAM" id="MobiDB-lite"/>
    </source>
</evidence>
<name>A0ABU3ATQ3_9ACTN</name>
<evidence type="ECO:0000256" key="2">
    <source>
        <dbReference type="SAM" id="Phobius"/>
    </source>
</evidence>
<dbReference type="Proteomes" id="UP001180724">
    <property type="component" value="Unassembled WGS sequence"/>
</dbReference>